<organism evidence="2 3">
    <name type="scientific">Symbiodinium microadriaticum</name>
    <name type="common">Dinoflagellate</name>
    <name type="synonym">Zooxanthella microadriatica</name>
    <dbReference type="NCBI Taxonomy" id="2951"/>
    <lineage>
        <taxon>Eukaryota</taxon>
        <taxon>Sar</taxon>
        <taxon>Alveolata</taxon>
        <taxon>Dinophyceae</taxon>
        <taxon>Suessiales</taxon>
        <taxon>Symbiodiniaceae</taxon>
        <taxon>Symbiodinium</taxon>
    </lineage>
</organism>
<feature type="compositionally biased region" description="Basic residues" evidence="1">
    <location>
        <begin position="35"/>
        <end position="46"/>
    </location>
</feature>
<dbReference type="OrthoDB" id="446075at2759"/>
<dbReference type="Proteomes" id="UP000186817">
    <property type="component" value="Unassembled WGS sequence"/>
</dbReference>
<feature type="region of interest" description="Disordered" evidence="1">
    <location>
        <begin position="305"/>
        <end position="355"/>
    </location>
</feature>
<evidence type="ECO:0000256" key="1">
    <source>
        <dbReference type="SAM" id="MobiDB-lite"/>
    </source>
</evidence>
<evidence type="ECO:0000313" key="2">
    <source>
        <dbReference type="EMBL" id="OLP76067.1"/>
    </source>
</evidence>
<dbReference type="EMBL" id="LSRX01002150">
    <property type="protein sequence ID" value="OLP76067.1"/>
    <property type="molecule type" value="Genomic_DNA"/>
</dbReference>
<reference evidence="2 3" key="1">
    <citation type="submission" date="2016-02" db="EMBL/GenBank/DDBJ databases">
        <title>Genome analysis of coral dinoflagellate symbionts highlights evolutionary adaptations to a symbiotic lifestyle.</title>
        <authorList>
            <person name="Aranda M."/>
            <person name="Li Y."/>
            <person name="Liew Y.J."/>
            <person name="Baumgarten S."/>
            <person name="Simakov O."/>
            <person name="Wilson M."/>
            <person name="Piel J."/>
            <person name="Ashoor H."/>
            <person name="Bougouffa S."/>
            <person name="Bajic V.B."/>
            <person name="Ryu T."/>
            <person name="Ravasi T."/>
            <person name="Bayer T."/>
            <person name="Micklem G."/>
            <person name="Kim H."/>
            <person name="Bhak J."/>
            <person name="Lajeunesse T.C."/>
            <person name="Voolstra C.R."/>
        </authorList>
    </citation>
    <scope>NUCLEOTIDE SEQUENCE [LARGE SCALE GENOMIC DNA]</scope>
    <source>
        <strain evidence="2 3">CCMP2467</strain>
    </source>
</reference>
<protein>
    <submittedName>
        <fullName evidence="2">Uncharacterized protein</fullName>
    </submittedName>
</protein>
<comment type="caution">
    <text evidence="2">The sequence shown here is derived from an EMBL/GenBank/DDBJ whole genome shotgun (WGS) entry which is preliminary data.</text>
</comment>
<dbReference type="AlphaFoldDB" id="A0A1Q9BZG9"/>
<keyword evidence="3" id="KW-1185">Reference proteome</keyword>
<proteinExistence type="predicted"/>
<gene>
    <name evidence="2" type="ORF">AK812_SmicGene44043</name>
</gene>
<accession>A0A1Q9BZG9</accession>
<evidence type="ECO:0000313" key="3">
    <source>
        <dbReference type="Proteomes" id="UP000186817"/>
    </source>
</evidence>
<name>A0A1Q9BZG9_SYMMI</name>
<feature type="region of interest" description="Disordered" evidence="1">
    <location>
        <begin position="26"/>
        <end position="49"/>
    </location>
</feature>
<sequence>MEHLMASSVRRQFSFLVMMSPWTGGWKNTSDKGKGKGKKGGKKGQPARKDWVKKVPWADRLSKYYLRPYADRAGSPFVTGSLTEKELLSSCNLSNVMNEDCSEYCRRQGVALSEGAANLQVGTQVLKYHFAGGDLAAGLKGVGIQDFLELMNTPDGQKFQDACGYLNTAGNEVERTEQATATAVKRFMRFLTKDAEKKEVMFKKMLRFAARLHLCASEGLEAVTALGHPKVMAAGVQRVGMEYNLHAATRSWLKKPEDSEMLLWSLVGSFHQEKVDQKKTRAMNAWDEEDAAHSSSQAAGWGDFATTIGHESDDEPRAKGPAPGGKGHKRKVDALASDDEDESKQKELDLESSPEALPEAKIELGDYTTEALTELKKLVQDAAKNPKERPAIGTLQEALKIVPTSALESLGLQSIIQQFLQKTRYPKTANLHNFLETLERLAATLQDAFEQAEK</sequence>